<keyword evidence="3" id="KW-0227">DNA damage</keyword>
<dbReference type="OrthoDB" id="25840at2759"/>
<evidence type="ECO:0000256" key="3">
    <source>
        <dbReference type="ARBA" id="ARBA00022763"/>
    </source>
</evidence>
<dbReference type="SUPFAM" id="SSF52113">
    <property type="entry name" value="BRCT domain"/>
    <property type="match status" value="2"/>
</dbReference>
<dbReference type="GO" id="GO:0005634">
    <property type="term" value="C:nucleus"/>
    <property type="evidence" value="ECO:0007669"/>
    <property type="project" value="UniProtKB-SubCell"/>
</dbReference>
<comment type="subcellular location">
    <subcellularLocation>
        <location evidence="1">Nucleus</location>
    </subcellularLocation>
</comment>
<dbReference type="FunFam" id="2.60.120.260:FF:000025">
    <property type="entry name" value="DNA repair protein XRCC1 isoform X1"/>
    <property type="match status" value="1"/>
</dbReference>
<feature type="region of interest" description="Disordered" evidence="6">
    <location>
        <begin position="260"/>
        <end position="350"/>
    </location>
</feature>
<feature type="compositionally biased region" description="Basic and acidic residues" evidence="6">
    <location>
        <begin position="507"/>
        <end position="520"/>
    </location>
</feature>
<feature type="compositionally biased region" description="Basic and acidic residues" evidence="6">
    <location>
        <begin position="288"/>
        <end position="297"/>
    </location>
</feature>
<keyword evidence="2" id="KW-0677">Repeat</keyword>
<feature type="compositionally biased region" description="Polar residues" evidence="6">
    <location>
        <begin position="496"/>
        <end position="506"/>
    </location>
</feature>
<evidence type="ECO:0000259" key="7">
    <source>
        <dbReference type="PROSITE" id="PS50172"/>
    </source>
</evidence>
<keyword evidence="4" id="KW-0234">DNA repair</keyword>
<dbReference type="InterPro" id="IPR002706">
    <property type="entry name" value="Xrcc1_N"/>
</dbReference>
<evidence type="ECO:0000313" key="8">
    <source>
        <dbReference type="Proteomes" id="UP000504635"/>
    </source>
</evidence>
<dbReference type="InterPro" id="IPR001357">
    <property type="entry name" value="BRCT_dom"/>
</dbReference>
<evidence type="ECO:0000256" key="6">
    <source>
        <dbReference type="SAM" id="MobiDB-lite"/>
    </source>
</evidence>
<dbReference type="FunFam" id="3.40.50.10190:FF:000008">
    <property type="entry name" value="X-ray repair cross complementing 1"/>
    <property type="match status" value="1"/>
</dbReference>
<dbReference type="Gene3D" id="2.60.120.260">
    <property type="entry name" value="Galactose-binding domain-like"/>
    <property type="match status" value="1"/>
</dbReference>
<dbReference type="GeneID" id="115888268"/>
<dbReference type="KEGG" id="soy:115888268"/>
<gene>
    <name evidence="9" type="primary">LOC115888268</name>
</gene>
<feature type="region of interest" description="Disordered" evidence="6">
    <location>
        <begin position="201"/>
        <end position="245"/>
    </location>
</feature>
<feature type="compositionally biased region" description="Basic and acidic residues" evidence="6">
    <location>
        <begin position="309"/>
        <end position="341"/>
    </location>
</feature>
<evidence type="ECO:0000313" key="9">
    <source>
        <dbReference type="RefSeq" id="XP_030763796.1"/>
    </source>
</evidence>
<dbReference type="FunCoup" id="A0A6J2YKH2">
    <property type="interactions" value="1936"/>
</dbReference>
<dbReference type="AlphaFoldDB" id="A0A6J2YKH2"/>
<dbReference type="PANTHER" id="PTHR11370:SF5">
    <property type="entry name" value="DNA REPAIR PROTEIN XRCC1"/>
    <property type="match status" value="1"/>
</dbReference>
<evidence type="ECO:0000256" key="2">
    <source>
        <dbReference type="ARBA" id="ARBA00022737"/>
    </source>
</evidence>
<protein>
    <submittedName>
        <fullName evidence="9">DNA repair protein XRCC1</fullName>
    </submittedName>
</protein>
<dbReference type="Gene3D" id="3.40.50.10190">
    <property type="entry name" value="BRCT domain"/>
    <property type="match status" value="2"/>
</dbReference>
<proteinExistence type="predicted"/>
<dbReference type="PANTHER" id="PTHR11370">
    <property type="entry name" value="DNA-REPAIR PROTEIN XRCC1"/>
    <property type="match status" value="1"/>
</dbReference>
<dbReference type="GO" id="GO:0000012">
    <property type="term" value="P:single strand break repair"/>
    <property type="evidence" value="ECO:0007669"/>
    <property type="project" value="InterPro"/>
</dbReference>
<dbReference type="InterPro" id="IPR045080">
    <property type="entry name" value="BRCT_XRCC1_rpt1"/>
</dbReference>
<name>A0A6J2YKH2_SITOR</name>
<dbReference type="SMART" id="SM00292">
    <property type="entry name" value="BRCT"/>
    <property type="match status" value="2"/>
</dbReference>
<dbReference type="CTD" id="7515"/>
<dbReference type="Proteomes" id="UP000504635">
    <property type="component" value="Unplaced"/>
</dbReference>
<keyword evidence="8" id="KW-1185">Reference proteome</keyword>
<evidence type="ECO:0000256" key="5">
    <source>
        <dbReference type="ARBA" id="ARBA00023242"/>
    </source>
</evidence>
<evidence type="ECO:0000256" key="1">
    <source>
        <dbReference type="ARBA" id="ARBA00004123"/>
    </source>
</evidence>
<evidence type="ECO:0000256" key="4">
    <source>
        <dbReference type="ARBA" id="ARBA00023204"/>
    </source>
</evidence>
<dbReference type="InParanoid" id="A0A6J2YKH2"/>
<dbReference type="GO" id="GO:0006303">
    <property type="term" value="P:double-strand break repair via nonhomologous end joining"/>
    <property type="evidence" value="ECO:0007669"/>
    <property type="project" value="InterPro"/>
</dbReference>
<feature type="domain" description="BRCT" evidence="7">
    <location>
        <begin position="530"/>
        <end position="618"/>
    </location>
</feature>
<reference evidence="9" key="1">
    <citation type="submission" date="2025-08" db="UniProtKB">
        <authorList>
            <consortium name="RefSeq"/>
        </authorList>
    </citation>
    <scope>IDENTIFICATION</scope>
    <source>
        <tissue evidence="9">Gonads</tissue>
    </source>
</reference>
<dbReference type="SUPFAM" id="SSF49785">
    <property type="entry name" value="Galactose-binding domain-like"/>
    <property type="match status" value="1"/>
</dbReference>
<feature type="domain" description="BRCT" evidence="7">
    <location>
        <begin position="354"/>
        <end position="441"/>
    </location>
</feature>
<dbReference type="InterPro" id="IPR036420">
    <property type="entry name" value="BRCT_dom_sf"/>
</dbReference>
<dbReference type="GO" id="GO:0006284">
    <property type="term" value="P:base-excision repair"/>
    <property type="evidence" value="ECO:0007669"/>
    <property type="project" value="InterPro"/>
</dbReference>
<dbReference type="CDD" id="cd17725">
    <property type="entry name" value="BRCT_XRCC1_rpt1"/>
    <property type="match status" value="1"/>
</dbReference>
<dbReference type="Pfam" id="PF01834">
    <property type="entry name" value="XRCC1_N"/>
    <property type="match status" value="1"/>
</dbReference>
<dbReference type="PROSITE" id="PS50172">
    <property type="entry name" value="BRCT"/>
    <property type="match status" value="2"/>
</dbReference>
<feature type="compositionally biased region" description="Basic and acidic residues" evidence="6">
    <location>
        <begin position="224"/>
        <end position="245"/>
    </location>
</feature>
<dbReference type="RefSeq" id="XP_030763796.1">
    <property type="nucleotide sequence ID" value="XM_030907936.1"/>
</dbReference>
<keyword evidence="5" id="KW-0539">Nucleus</keyword>
<dbReference type="Pfam" id="PF00533">
    <property type="entry name" value="BRCT"/>
    <property type="match status" value="2"/>
</dbReference>
<feature type="region of interest" description="Disordered" evidence="6">
    <location>
        <begin position="445"/>
        <end position="520"/>
    </location>
</feature>
<dbReference type="InterPro" id="IPR008979">
    <property type="entry name" value="Galactose-bd-like_sf"/>
</dbReference>
<feature type="compositionally biased region" description="Basic and acidic residues" evidence="6">
    <location>
        <begin position="269"/>
        <end position="280"/>
    </location>
</feature>
<organism evidence="8 9">
    <name type="scientific">Sitophilus oryzae</name>
    <name type="common">Rice weevil</name>
    <name type="synonym">Curculio oryzae</name>
    <dbReference type="NCBI Taxonomy" id="7048"/>
    <lineage>
        <taxon>Eukaryota</taxon>
        <taxon>Metazoa</taxon>
        <taxon>Ecdysozoa</taxon>
        <taxon>Arthropoda</taxon>
        <taxon>Hexapoda</taxon>
        <taxon>Insecta</taxon>
        <taxon>Pterygota</taxon>
        <taxon>Neoptera</taxon>
        <taxon>Endopterygota</taxon>
        <taxon>Coleoptera</taxon>
        <taxon>Polyphaga</taxon>
        <taxon>Cucujiformia</taxon>
        <taxon>Curculionidae</taxon>
        <taxon>Dryophthorinae</taxon>
        <taxon>Sitophilus</taxon>
    </lineage>
</organism>
<accession>A0A6J2YKH2</accession>
<sequence>MPQINIDKIVTFNSEDPVHVASNLLDNNPSKKWKCKNAGDKTATIVLQLDQPHVITGIDIGNEHSAYIEVLVCRSSNAENYKVLLVMSSFMTPLESRQSQNINKVRMFKQEDFSEPERNEKWDRLKIVCTQPFNRHVQYGLSFINFYSNSGGKAEPKKQTMGKFLIRPESPDNISAGSLFFKQKEIKDDTLRGAAAIREASTAAHSGSPVVKEKIKINGPSKDYQNRMDSPKPRNRDELLYSKDEEDINEKIDKVVQKKAKEKAELEDEQKRKNEETIRKKEQHKKTKESEDVDKKPLKNNTPNKKRSKEKEEIQIKQRNVETKTKNNETQKRKSSEDTPQRKKKLKLQKQRKPFARLLEGVVLVISGIQNPDRASLRTMALSMGAKYKPDWDNSCTHLICAFANTPKFNQVKGRGKIVKRKWIEDCYNEKKRLPWRRYALDKADNGPESEEEIWEEEEHQFPPSDDERIVEPSDAEDETKESGYDVEDKIREIQQKQQRNDNSNDIYDRSTDSEPEREECNGDLEIKNKLENIFDNKIFYIDDVFEEDLRRKLKQYIVAYNGLINDTVDNTVDIMITNETNAKFLKDMYPSSVCASPDWIWECHNTKTLAPMDDFVYQ</sequence>
<feature type="compositionally biased region" description="Acidic residues" evidence="6">
    <location>
        <begin position="448"/>
        <end position="459"/>
    </location>
</feature>
<dbReference type="GO" id="GO:0003684">
    <property type="term" value="F:damaged DNA binding"/>
    <property type="evidence" value="ECO:0007669"/>
    <property type="project" value="InterPro"/>
</dbReference>
<feature type="compositionally biased region" description="Basic and acidic residues" evidence="6">
    <location>
        <begin position="481"/>
        <end position="495"/>
    </location>
</feature>